<dbReference type="Pfam" id="PF20776">
    <property type="entry name" value="SLS1_N"/>
    <property type="match status" value="1"/>
</dbReference>
<comment type="caution">
    <text evidence="6">The sequence shown here is derived from an EMBL/GenBank/DDBJ whole genome shotgun (WGS) entry which is preliminary data.</text>
</comment>
<dbReference type="InterPro" id="IPR032741">
    <property type="entry name" value="Sls1_KH-1"/>
</dbReference>
<dbReference type="OrthoDB" id="5392646at2759"/>
<accession>A0A9P8N0C3</accession>
<evidence type="ECO:0000259" key="2">
    <source>
        <dbReference type="Pfam" id="PF14611"/>
    </source>
</evidence>
<feature type="region of interest" description="Disordered" evidence="1">
    <location>
        <begin position="359"/>
        <end position="378"/>
    </location>
</feature>
<name>A0A9P8N0C3_9HYPO</name>
<reference evidence="6" key="1">
    <citation type="submission" date="2021-09" db="EMBL/GenBank/DDBJ databases">
        <title>A high-quality genome of the endoparasitic fungus Hirsutella rhossiliensis with a comparison of Hirsutella genomes reveals transposable elements contributing to genome size variation.</title>
        <authorList>
            <person name="Lin R."/>
            <person name="Jiao Y."/>
            <person name="Sun X."/>
            <person name="Ling J."/>
            <person name="Xie B."/>
            <person name="Cheng X."/>
        </authorList>
    </citation>
    <scope>NUCLEOTIDE SEQUENCE</scope>
    <source>
        <strain evidence="6">HR02</strain>
    </source>
</reference>
<organism evidence="6 7">
    <name type="scientific">Hirsutella rhossiliensis</name>
    <dbReference type="NCBI Taxonomy" id="111463"/>
    <lineage>
        <taxon>Eukaryota</taxon>
        <taxon>Fungi</taxon>
        <taxon>Dikarya</taxon>
        <taxon>Ascomycota</taxon>
        <taxon>Pezizomycotina</taxon>
        <taxon>Sordariomycetes</taxon>
        <taxon>Hypocreomycetidae</taxon>
        <taxon>Hypocreales</taxon>
        <taxon>Ophiocordycipitaceae</taxon>
        <taxon>Hirsutella</taxon>
    </lineage>
</organism>
<feature type="domain" description="SLS1 C-terminal" evidence="5">
    <location>
        <begin position="428"/>
        <end position="736"/>
    </location>
</feature>
<evidence type="ECO:0000259" key="4">
    <source>
        <dbReference type="Pfam" id="PF20777"/>
    </source>
</evidence>
<feature type="region of interest" description="Disordered" evidence="1">
    <location>
        <begin position="99"/>
        <end position="118"/>
    </location>
</feature>
<dbReference type="Pfam" id="PF20778">
    <property type="entry name" value="SLS1_C"/>
    <property type="match status" value="1"/>
</dbReference>
<evidence type="ECO:0000313" key="7">
    <source>
        <dbReference type="Proteomes" id="UP000824596"/>
    </source>
</evidence>
<feature type="domain" description="SLS1 first KH" evidence="2">
    <location>
        <begin position="240"/>
        <end position="311"/>
    </location>
</feature>
<evidence type="ECO:0000256" key="1">
    <source>
        <dbReference type="SAM" id="MobiDB-lite"/>
    </source>
</evidence>
<evidence type="ECO:0000259" key="5">
    <source>
        <dbReference type="Pfam" id="PF20778"/>
    </source>
</evidence>
<dbReference type="Pfam" id="PF14611">
    <property type="entry name" value="KH_SLS1_1"/>
    <property type="match status" value="1"/>
</dbReference>
<feature type="domain" description="SLS1 second KH" evidence="4">
    <location>
        <begin position="316"/>
        <end position="390"/>
    </location>
</feature>
<feature type="region of interest" description="Disordered" evidence="1">
    <location>
        <begin position="631"/>
        <end position="663"/>
    </location>
</feature>
<evidence type="ECO:0000313" key="6">
    <source>
        <dbReference type="EMBL" id="KAH0964282.1"/>
    </source>
</evidence>
<dbReference type="InterPro" id="IPR048748">
    <property type="entry name" value="SLS1_KH2"/>
</dbReference>
<dbReference type="InterPro" id="IPR048400">
    <property type="entry name" value="SLS1_N"/>
</dbReference>
<dbReference type="Pfam" id="PF20777">
    <property type="entry name" value="KH_SLS1_2"/>
    <property type="match status" value="1"/>
</dbReference>
<proteinExistence type="predicted"/>
<dbReference type="GO" id="GO:0005743">
    <property type="term" value="C:mitochondrial inner membrane"/>
    <property type="evidence" value="ECO:0007669"/>
    <property type="project" value="InterPro"/>
</dbReference>
<sequence length="863" mass="96682">MLSQASVLPRVCLSCRLGLALRRATRRPRATPPFPPQSLRRYSSDYAFDSAEAYEAKLTELVNKEYYHDFLIKKNLELESLGKPVTALIIKNPNEMRSRPTPLPVLDEEAPSTGTPLRVDDVLPQEEESDSKTLEEAIRNIDELRPSDTDVLRLRELENLVGALYEGFTWEQLNSYCVARNPKPRSWAKEASPYPWIVEQQPWEAVRMVQLEKLTPKRQIAAKIITKLWNIGVREQVRGPGRTLVWFRPSIFELLFRPSSQLLQTLTTECLGGSKQWKITPSPRDSRLEIYSPKATARTILARIDEMVQSMMTRHVPVKPLGKVDMSRAVLNELERITNTLIRYKANDSELSISWVADNAMRQPNEPREQKASTGQRTQDPADVVLLLLLAQQVNPHPSEVDVISSFEREQPVGGNTTFVSHHRGNRAMLWNDKMRQWSRRVNPTCRRDSATPLTQTSIVDKMSLPNPVIKTKEGLSMNRITATFGHVLHSRPAPPSNPDGRRRVLSPVVPHPASFTSVGVGSDKPVVQSTAIILHFSPENAQRSHKGKRAPALRLKLPIDPDSDLSKFTFPPDSTLEGVLAPWHMSDVLLPDERVDVRLFQQRVLSLDASQPSLKEFLATSEFNLLAGRLRTPTKSSKPDKPRKAVRGTKRGGFDEPAEPLAQRGTDTPYLFVGLEIHQMVDLELDGYTLRYNSIEAGHQGGQRQEISLVADSDLRSGKPDTAETANKFLQAVEDVAFGKLFSWHKGNKMVQDQRCVEDELDWETVEGVPDAHMAIMQQMGAGEAELPVVEEAYPLQKPADAGATRGAAEEEQSPSQRPAGAVEALEPASEKATPSSKKPTAARGVEDPDWVTQLRSMVRRD</sequence>
<feature type="domain" description="SLS1 N-terminal" evidence="3">
    <location>
        <begin position="131"/>
        <end position="233"/>
    </location>
</feature>
<dbReference type="EMBL" id="JAIZPD010000004">
    <property type="protein sequence ID" value="KAH0964282.1"/>
    <property type="molecule type" value="Genomic_DNA"/>
</dbReference>
<protein>
    <submittedName>
        <fullName evidence="6">Mitochondrial inner-membrane-bound regulator</fullName>
    </submittedName>
</protein>
<dbReference type="Proteomes" id="UP000824596">
    <property type="component" value="Unassembled WGS sequence"/>
</dbReference>
<feature type="region of interest" description="Disordered" evidence="1">
    <location>
        <begin position="800"/>
        <end position="863"/>
    </location>
</feature>
<dbReference type="InterPro" id="IPR048401">
    <property type="entry name" value="SLS1_C"/>
</dbReference>
<keyword evidence="7" id="KW-1185">Reference proteome</keyword>
<evidence type="ECO:0000259" key="3">
    <source>
        <dbReference type="Pfam" id="PF20776"/>
    </source>
</evidence>
<dbReference type="RefSeq" id="XP_044721795.1">
    <property type="nucleotide sequence ID" value="XM_044863181.1"/>
</dbReference>
<dbReference type="GeneID" id="68353839"/>
<dbReference type="AlphaFoldDB" id="A0A9P8N0C3"/>
<gene>
    <name evidence="6" type="ORF">HRG_04710</name>
</gene>